<dbReference type="RefSeq" id="XP_003884893.1">
    <property type="nucleotide sequence ID" value="XM_003884844.1"/>
</dbReference>
<organism evidence="2 4">
    <name type="scientific">Neospora caninum (strain Liverpool)</name>
    <dbReference type="NCBI Taxonomy" id="572307"/>
    <lineage>
        <taxon>Eukaryota</taxon>
        <taxon>Sar</taxon>
        <taxon>Alveolata</taxon>
        <taxon>Apicomplexa</taxon>
        <taxon>Conoidasida</taxon>
        <taxon>Coccidia</taxon>
        <taxon>Eucoccidiorida</taxon>
        <taxon>Eimeriorina</taxon>
        <taxon>Sarcocystidae</taxon>
        <taxon>Neospora</taxon>
    </lineage>
</organism>
<feature type="region of interest" description="Disordered" evidence="1">
    <location>
        <begin position="96"/>
        <end position="126"/>
    </location>
</feature>
<dbReference type="InParanoid" id="F0VLB3"/>
<dbReference type="EMBL" id="LN714485">
    <property type="protein sequence ID" value="CEL69585.1"/>
    <property type="molecule type" value="Genomic_DNA"/>
</dbReference>
<feature type="region of interest" description="Disordered" evidence="1">
    <location>
        <begin position="1"/>
        <end position="26"/>
    </location>
</feature>
<reference evidence="4" key="3">
    <citation type="journal article" date="2012" name="PLoS Pathog.">
        <title>Comparative genomics of the apicomplexan parasites Toxoplasma gondii and Neospora caninum: Coccidia differing in host range and transmission strategy.</title>
        <authorList>
            <person name="Reid A.J."/>
            <person name="Vermont S.J."/>
            <person name="Cotton J.A."/>
            <person name="Harris D."/>
            <person name="Hill-Cawthorne G.A."/>
            <person name="Konen-Waisman S."/>
            <person name="Latham S.M."/>
            <person name="Mourier T."/>
            <person name="Norton R."/>
            <person name="Quail M.A."/>
            <person name="Sanders M."/>
            <person name="Shanmugam D."/>
            <person name="Sohal A."/>
            <person name="Wasmuth J.D."/>
            <person name="Brunk B."/>
            <person name="Grigg M.E."/>
            <person name="Howard J.C."/>
            <person name="Parkinson J."/>
            <person name="Roos D.S."/>
            <person name="Trees A.J."/>
            <person name="Berriman M."/>
            <person name="Pain A."/>
            <person name="Wastling J.M."/>
        </authorList>
    </citation>
    <scope>NUCLEOTIDE SEQUENCE [LARGE SCALE GENOMIC DNA]</scope>
    <source>
        <strain evidence="4">Liverpool</strain>
    </source>
</reference>
<dbReference type="GeneID" id="13446569"/>
<dbReference type="OrthoDB" id="331300at2759"/>
<feature type="region of interest" description="Disordered" evidence="1">
    <location>
        <begin position="144"/>
        <end position="183"/>
    </location>
</feature>
<evidence type="ECO:0000313" key="2">
    <source>
        <dbReference type="EMBL" id="CBZ54865.1"/>
    </source>
</evidence>
<protein>
    <submittedName>
        <fullName evidence="2">Uncharacterized protein</fullName>
    </submittedName>
</protein>
<feature type="compositionally biased region" description="Polar residues" evidence="1">
    <location>
        <begin position="285"/>
        <end position="295"/>
    </location>
</feature>
<dbReference type="EMBL" id="FR823391">
    <property type="protein sequence ID" value="CBZ54865.1"/>
    <property type="molecule type" value="Genomic_DNA"/>
</dbReference>
<dbReference type="Proteomes" id="UP000007494">
    <property type="component" value="Chromosome X"/>
</dbReference>
<feature type="region of interest" description="Disordered" evidence="1">
    <location>
        <begin position="282"/>
        <end position="319"/>
    </location>
</feature>
<dbReference type="eggNOG" id="ENOG502R0AH">
    <property type="taxonomic scope" value="Eukaryota"/>
</dbReference>
<proteinExistence type="predicted"/>
<reference evidence="2" key="1">
    <citation type="submission" date="2011-02" db="EMBL/GenBank/DDBJ databases">
        <authorList>
            <person name="Aslett M."/>
        </authorList>
    </citation>
    <scope>NUCLEOTIDE SEQUENCE</scope>
    <source>
        <strain evidence="2">Liverpool</strain>
    </source>
</reference>
<reference evidence="2" key="2">
    <citation type="submission" date="2011-03" db="EMBL/GenBank/DDBJ databases">
        <title>Comparative genomics and transcriptomics of Neospora caninum and Toxoplasma gondii.</title>
        <authorList>
            <person name="Reid A.J."/>
            <person name="Sohal A."/>
            <person name="Harris D."/>
            <person name="Quail M."/>
            <person name="Sanders M."/>
            <person name="Berriman M."/>
            <person name="Wastling J.M."/>
            <person name="Pain A."/>
        </authorList>
    </citation>
    <scope>NUCLEOTIDE SEQUENCE</scope>
    <source>
        <strain evidence="2">Liverpool</strain>
    </source>
</reference>
<feature type="compositionally biased region" description="Basic and acidic residues" evidence="1">
    <location>
        <begin position="146"/>
        <end position="158"/>
    </location>
</feature>
<gene>
    <name evidence="3" type="ORF">BN1204_052900</name>
    <name evidence="2" type="ORF">NCLIV_052900</name>
</gene>
<accession>F0VLB3</accession>
<dbReference type="OMA" id="DPHEGSA"/>
<dbReference type="VEuPathDB" id="ToxoDB:NCLIV_052900"/>
<dbReference type="AlphaFoldDB" id="F0VLB3"/>
<reference evidence="3" key="4">
    <citation type="journal article" date="2015" name="PLoS ONE">
        <title>Comprehensive Evaluation of Toxoplasma gondii VEG and Neospora caninum LIV Genomes with Tachyzoite Stage Transcriptome and Proteome Defines Novel Transcript Features.</title>
        <authorList>
            <person name="Ramaprasad A."/>
            <person name="Mourier T."/>
            <person name="Naeem R."/>
            <person name="Malas T.B."/>
            <person name="Moussa E."/>
            <person name="Panigrahi A."/>
            <person name="Vermont S.J."/>
            <person name="Otto T.D."/>
            <person name="Wastling J."/>
            <person name="Pain A."/>
        </authorList>
    </citation>
    <scope>NUCLEOTIDE SEQUENCE</scope>
    <source>
        <strain evidence="3">Liverpool</strain>
    </source>
</reference>
<evidence type="ECO:0000313" key="3">
    <source>
        <dbReference type="EMBL" id="CEL69585.1"/>
    </source>
</evidence>
<name>F0VLB3_NEOCL</name>
<evidence type="ECO:0000256" key="1">
    <source>
        <dbReference type="SAM" id="MobiDB-lite"/>
    </source>
</evidence>
<evidence type="ECO:0000313" key="4">
    <source>
        <dbReference type="Proteomes" id="UP000007494"/>
    </source>
</evidence>
<keyword evidence="4" id="KW-1185">Reference proteome</keyword>
<sequence length="319" mass="34310">MVSGAVDVSVGRRRRGSSGGSSYCCSERGPGDYRPALVAVAAALTLVGMATLLGAKRLFAGDEGGRRLTVYRLFGRFAEHNRRHVRVHHPRVGFVSEEDPFPRETQVANERRTSSEQPSSHLPATREMAPAAPVGGAFELDPNEAEAQKQRQTREGGKDAAATNATFERQPPSDMWHHPHDKHSTETQLMPVGALGEAQAFAWGQQGKRRPLLFYILMALAGAKCLKHIFQLQGSVDPAAPSGPSPLADMGPEILSLVLPDFTNSSGRMLLDRPFFSLPIDIPSRESTPSTQAMISPTAPGPASVSMETPGPSRRASVS</sequence>